<dbReference type="EMBL" id="AP024483">
    <property type="protein sequence ID" value="BCS82503.1"/>
    <property type="molecule type" value="Genomic_DNA"/>
</dbReference>
<name>A0ABM7NQR7_9VIRU</name>
<evidence type="ECO:0000256" key="1">
    <source>
        <dbReference type="SAM" id="Coils"/>
    </source>
</evidence>
<proteinExistence type="predicted"/>
<protein>
    <recommendedName>
        <fullName evidence="5">Bro-N domain-containing protein</fullName>
    </recommendedName>
</protein>
<feature type="compositionally biased region" description="Basic and acidic residues" evidence="2">
    <location>
        <begin position="97"/>
        <end position="114"/>
    </location>
</feature>
<evidence type="ECO:0000256" key="2">
    <source>
        <dbReference type="SAM" id="MobiDB-lite"/>
    </source>
</evidence>
<accession>A0ABM7NQR7</accession>
<sequence length="502" mass="59101">MDRLNKIKINKKNYYLANEVCELKLPFTNGCVNGRAILDKYKIKKNDYIYASNRSDKWIITDGKSKKFDKLLIEVSWFENNLSNKDEYFEELGENLGNEKNEENEENEKNEKKIKYTNPNGDKIIPAPGIIRLKTKEKIKDNEGNILEIEVRGTREFDNCFFRMSDIAGALNMTLKQLRDCIVREAGRYECDRDYKYFLIKNESANCSKNEKNKKIKWDKIIFFTFEGFIRYLFASNNKKVSKYIRWCIETIFISQLGTQEQKNLQVSKLLGISADIVKEVFNKTSSTLPSIYLLTIGQVKDLRVTFNIDDKYGDDYIVAKGGETINLTKRIDQHNNTYGKMPGVNLCLKWFNFIDPQFTSKAETELFNNLRRMKFVLDHDKYKEIIIFHKKDLKVIKDQYDAIANKYLGHFEEISNKIKELSKDNENLNKYYNQKIKRINAEHRTEIELKNIEIKENEKIISELKSKIEIQALNNKLLEQEKKLIKQTKIISKSKKNPTKN</sequence>
<evidence type="ECO:0008006" key="5">
    <source>
        <dbReference type="Google" id="ProtNLM"/>
    </source>
</evidence>
<dbReference type="RefSeq" id="YP_010841111.1">
    <property type="nucleotide sequence ID" value="NC_079139.1"/>
</dbReference>
<keyword evidence="4" id="KW-1185">Reference proteome</keyword>
<keyword evidence="1" id="KW-0175">Coiled coil</keyword>
<organism evidence="3 4">
    <name type="scientific">Cotonvirus japonicus</name>
    <dbReference type="NCBI Taxonomy" id="2811091"/>
    <lineage>
        <taxon>Viruses</taxon>
        <taxon>Varidnaviria</taxon>
        <taxon>Bamfordvirae</taxon>
        <taxon>Nucleocytoviricota</taxon>
        <taxon>Megaviricetes</taxon>
        <taxon>Imitervirales</taxon>
        <taxon>Mimiviridae</taxon>
        <taxon>Megamimivirinae</taxon>
        <taxon>Cotonvirus</taxon>
        <taxon>Cotonvirus japonicum</taxon>
    </lineage>
</organism>
<reference evidence="3 4" key="1">
    <citation type="submission" date="2021-02" db="EMBL/GenBank/DDBJ databases">
        <title>Cotonvirus japonicus, which uses Golgi apparatus of host cells for its virion factory, phylogenetically links tailed tupanvirus and icosahedral mimivirus.</title>
        <authorList>
            <person name="Takahashi H."/>
            <person name="Fukaya S."/>
            <person name="Song C."/>
            <person name="Murata K."/>
            <person name="Takemura M."/>
        </authorList>
    </citation>
    <scope>NUCLEOTIDE SEQUENCE [LARGE SCALE GENOMIC DNA]</scope>
</reference>
<feature type="coiled-coil region" evidence="1">
    <location>
        <begin position="412"/>
        <end position="491"/>
    </location>
</feature>
<dbReference type="Proteomes" id="UP001321479">
    <property type="component" value="Segment"/>
</dbReference>
<feature type="region of interest" description="Disordered" evidence="2">
    <location>
        <begin position="95"/>
        <end position="118"/>
    </location>
</feature>
<evidence type="ECO:0000313" key="4">
    <source>
        <dbReference type="Proteomes" id="UP001321479"/>
    </source>
</evidence>
<dbReference type="GeneID" id="80557708"/>
<evidence type="ECO:0000313" key="3">
    <source>
        <dbReference type="EMBL" id="BCS82503.1"/>
    </source>
</evidence>